<feature type="transmembrane region" description="Helical" evidence="7">
    <location>
        <begin position="260"/>
        <end position="280"/>
    </location>
</feature>
<evidence type="ECO:0000313" key="10">
    <source>
        <dbReference type="EMBL" id="MUG23503.1"/>
    </source>
</evidence>
<keyword evidence="3" id="KW-1003">Cell membrane</keyword>
<comment type="caution">
    <text evidence="9">The sequence shown here is derived from an EMBL/GenBank/DDBJ whole genome shotgun (WGS) entry which is preliminary data.</text>
</comment>
<evidence type="ECO:0000256" key="6">
    <source>
        <dbReference type="ARBA" id="ARBA00023136"/>
    </source>
</evidence>
<dbReference type="Proteomes" id="UP000029278">
    <property type="component" value="Unassembled WGS sequence"/>
</dbReference>
<evidence type="ECO:0000256" key="3">
    <source>
        <dbReference type="ARBA" id="ARBA00022475"/>
    </source>
</evidence>
<dbReference type="STRING" id="44252.DJ90_5091"/>
<keyword evidence="4 7" id="KW-0812">Transmembrane</keyword>
<dbReference type="GeneID" id="77008047"/>
<evidence type="ECO:0000256" key="1">
    <source>
        <dbReference type="ARBA" id="ARBA00004651"/>
    </source>
</evidence>
<evidence type="ECO:0000259" key="8">
    <source>
        <dbReference type="PROSITE" id="PS50928"/>
    </source>
</evidence>
<dbReference type="InterPro" id="IPR035906">
    <property type="entry name" value="MetI-like_sf"/>
</dbReference>
<name>A0A090ZE64_PAEMA</name>
<feature type="transmembrane region" description="Helical" evidence="7">
    <location>
        <begin position="187"/>
        <end position="208"/>
    </location>
</feature>
<dbReference type="CDD" id="cd06261">
    <property type="entry name" value="TM_PBP2"/>
    <property type="match status" value="1"/>
</dbReference>
<evidence type="ECO:0000256" key="5">
    <source>
        <dbReference type="ARBA" id="ARBA00022989"/>
    </source>
</evidence>
<feature type="transmembrane region" description="Helical" evidence="7">
    <location>
        <begin position="81"/>
        <end position="98"/>
    </location>
</feature>
<evidence type="ECO:0000256" key="2">
    <source>
        <dbReference type="ARBA" id="ARBA00022448"/>
    </source>
</evidence>
<dbReference type="PATRIC" id="fig|44252.3.peg.3105"/>
<organism evidence="9 11">
    <name type="scientific">Paenibacillus macerans</name>
    <name type="common">Bacillus macerans</name>
    <dbReference type="NCBI Taxonomy" id="44252"/>
    <lineage>
        <taxon>Bacteria</taxon>
        <taxon>Bacillati</taxon>
        <taxon>Bacillota</taxon>
        <taxon>Bacilli</taxon>
        <taxon>Bacillales</taxon>
        <taxon>Paenibacillaceae</taxon>
        <taxon>Paenibacillus</taxon>
    </lineage>
</organism>
<evidence type="ECO:0000313" key="12">
    <source>
        <dbReference type="Proteomes" id="UP000442469"/>
    </source>
</evidence>
<dbReference type="PANTHER" id="PTHR43744">
    <property type="entry name" value="ABC TRANSPORTER PERMEASE PROTEIN MG189-RELATED-RELATED"/>
    <property type="match status" value="1"/>
</dbReference>
<feature type="domain" description="ABC transmembrane type-1" evidence="8">
    <location>
        <begin position="73"/>
        <end position="280"/>
    </location>
</feature>
<protein>
    <submittedName>
        <fullName evidence="10">ABC transporter permease subunit</fullName>
    </submittedName>
    <submittedName>
        <fullName evidence="9">Binding--dependent transport system inner membrane component family protein</fullName>
    </submittedName>
</protein>
<evidence type="ECO:0000256" key="4">
    <source>
        <dbReference type="ARBA" id="ARBA00022692"/>
    </source>
</evidence>
<dbReference type="OrthoDB" id="9810086at2"/>
<dbReference type="Gene3D" id="1.10.3720.10">
    <property type="entry name" value="MetI-like"/>
    <property type="match status" value="1"/>
</dbReference>
<comment type="subcellular location">
    <subcellularLocation>
        <location evidence="1">Cell membrane</location>
        <topology evidence="1">Multi-pass membrane protein</topology>
    </subcellularLocation>
</comment>
<dbReference type="EMBL" id="JMQA01000028">
    <property type="protein sequence ID" value="KFN08515.1"/>
    <property type="molecule type" value="Genomic_DNA"/>
</dbReference>
<dbReference type="RefSeq" id="WP_036624001.1">
    <property type="nucleotide sequence ID" value="NZ_BGML01000001.1"/>
</dbReference>
<dbReference type="EMBL" id="WNZZ01000009">
    <property type="protein sequence ID" value="MUG23503.1"/>
    <property type="molecule type" value="Genomic_DNA"/>
</dbReference>
<dbReference type="PANTHER" id="PTHR43744:SF9">
    <property type="entry name" value="POLYGALACTURONAN_RHAMNOGALACTURONAN TRANSPORT SYSTEM PERMEASE PROTEIN YTCP"/>
    <property type="match status" value="1"/>
</dbReference>
<keyword evidence="5 7" id="KW-1133">Transmembrane helix</keyword>
<proteinExistence type="predicted"/>
<accession>A0A090ZE64</accession>
<dbReference type="SUPFAM" id="SSF161098">
    <property type="entry name" value="MetI-like"/>
    <property type="match status" value="1"/>
</dbReference>
<keyword evidence="11" id="KW-1185">Reference proteome</keyword>
<dbReference type="AlphaFoldDB" id="A0A090ZE64"/>
<feature type="transmembrane region" description="Helical" evidence="7">
    <location>
        <begin position="110"/>
        <end position="130"/>
    </location>
</feature>
<keyword evidence="2" id="KW-0813">Transport</keyword>
<sequence>MENYASRKVFVVFNVLLLSFMAFLCLLPILNLIAVSFSSRSVVEANQVGLWPKGFNTSSFQYIFANPQFFKSLWITVERTFLGWAAELALTILVAYPLSKSKKAFRLRGVYVWFFMVTMVFNGGLIPTYLVVNELHLVNSVWALILPEAVAMFNVLLMLNFFRTIPGELEEAALIDGAGWLVTMVRVYLPLSLPSLATITLFILVRHWNSWFDGLIFMNLPDRYPLMTYLQTMVLNLDLSQLSSTALANNPQLLEITGRSLRSAMILACTLPILLVYPFLQKFFVKGMLLGSVKG</sequence>
<feature type="transmembrane region" description="Helical" evidence="7">
    <location>
        <begin position="142"/>
        <end position="162"/>
    </location>
</feature>
<dbReference type="GO" id="GO:0055085">
    <property type="term" value="P:transmembrane transport"/>
    <property type="evidence" value="ECO:0007669"/>
    <property type="project" value="InterPro"/>
</dbReference>
<evidence type="ECO:0000313" key="11">
    <source>
        <dbReference type="Proteomes" id="UP000029278"/>
    </source>
</evidence>
<gene>
    <name evidence="9" type="ORF">DJ90_5091</name>
    <name evidence="10" type="ORF">GNQ08_13955</name>
</gene>
<dbReference type="HOGENOM" id="CLU_016047_1_0_9"/>
<reference evidence="10 12" key="2">
    <citation type="submission" date="2019-11" db="EMBL/GenBank/DDBJ databases">
        <title>Draft genome sequences of five Paenibacillus species of dairy origin.</title>
        <authorList>
            <person name="Olajide A.M."/>
            <person name="Chen S."/>
            <person name="Lapointe G."/>
        </authorList>
    </citation>
    <scope>NUCLEOTIDE SEQUENCE [LARGE SCALE GENOMIC DNA]</scope>
    <source>
        <strain evidence="10 12">3CT49</strain>
    </source>
</reference>
<dbReference type="InterPro" id="IPR000515">
    <property type="entry name" value="MetI-like"/>
</dbReference>
<dbReference type="Proteomes" id="UP000442469">
    <property type="component" value="Unassembled WGS sequence"/>
</dbReference>
<dbReference type="GO" id="GO:0005886">
    <property type="term" value="C:plasma membrane"/>
    <property type="evidence" value="ECO:0007669"/>
    <property type="project" value="UniProtKB-SubCell"/>
</dbReference>
<evidence type="ECO:0000313" key="9">
    <source>
        <dbReference type="EMBL" id="KFN08515.1"/>
    </source>
</evidence>
<keyword evidence="6 7" id="KW-0472">Membrane</keyword>
<feature type="transmembrane region" description="Helical" evidence="7">
    <location>
        <begin position="12"/>
        <end position="34"/>
    </location>
</feature>
<reference evidence="9 11" key="1">
    <citation type="submission" date="2014-04" db="EMBL/GenBank/DDBJ databases">
        <authorList>
            <person name="Bishop-Lilly K.A."/>
            <person name="Broomall S.M."/>
            <person name="Chain P.S."/>
            <person name="Chertkov O."/>
            <person name="Coyne S.R."/>
            <person name="Daligault H.E."/>
            <person name="Davenport K.W."/>
            <person name="Erkkila T."/>
            <person name="Frey K.G."/>
            <person name="Gibbons H.S."/>
            <person name="Gu W."/>
            <person name="Jaissle J."/>
            <person name="Johnson S.L."/>
            <person name="Koroleva G.I."/>
            <person name="Ladner J.T."/>
            <person name="Lo C.-C."/>
            <person name="Minogue T.D."/>
            <person name="Munk C."/>
            <person name="Palacios G.F."/>
            <person name="Redden C.L."/>
            <person name="Rosenzweig C.N."/>
            <person name="Scholz M.B."/>
            <person name="Teshima H."/>
            <person name="Xu Y."/>
        </authorList>
    </citation>
    <scope>NUCLEOTIDE SEQUENCE [LARGE SCALE GENOMIC DNA]</scope>
    <source>
        <strain evidence="9 11">8244</strain>
    </source>
</reference>
<dbReference type="PROSITE" id="PS50928">
    <property type="entry name" value="ABC_TM1"/>
    <property type="match status" value="1"/>
</dbReference>
<evidence type="ECO:0000256" key="7">
    <source>
        <dbReference type="SAM" id="Phobius"/>
    </source>
</evidence>